<keyword evidence="5" id="KW-1185">Reference proteome</keyword>
<dbReference type="InterPro" id="IPR006969">
    <property type="entry name" value="Stig-like"/>
</dbReference>
<dbReference type="KEGG" id="llu:AKJ09_11263"/>
<protein>
    <submittedName>
        <fullName evidence="4">Tryptophan synthase alpha chain</fullName>
    </submittedName>
</protein>
<dbReference type="PANTHER" id="PTHR33227">
    <property type="entry name" value="STIGMA-SPECIFIC STIG1-LIKE PROTEIN 3"/>
    <property type="match status" value="1"/>
</dbReference>
<organism evidence="4 5">
    <name type="scientific">Labilithrix luteola</name>
    <dbReference type="NCBI Taxonomy" id="1391654"/>
    <lineage>
        <taxon>Bacteria</taxon>
        <taxon>Pseudomonadati</taxon>
        <taxon>Myxococcota</taxon>
        <taxon>Polyangia</taxon>
        <taxon>Polyangiales</taxon>
        <taxon>Labilitrichaceae</taxon>
        <taxon>Labilithrix</taxon>
    </lineage>
</organism>
<feature type="region of interest" description="Disordered" evidence="2">
    <location>
        <begin position="30"/>
        <end position="51"/>
    </location>
</feature>
<evidence type="ECO:0000256" key="2">
    <source>
        <dbReference type="SAM" id="MobiDB-lite"/>
    </source>
</evidence>
<gene>
    <name evidence="4" type="ORF">AKJ09_11263</name>
</gene>
<evidence type="ECO:0000256" key="3">
    <source>
        <dbReference type="SAM" id="SignalP"/>
    </source>
</evidence>
<dbReference type="EMBL" id="CP012333">
    <property type="protein sequence ID" value="AKV04600.1"/>
    <property type="molecule type" value="Genomic_DNA"/>
</dbReference>
<proteinExistence type="predicted"/>
<evidence type="ECO:0000313" key="4">
    <source>
        <dbReference type="EMBL" id="AKV04600.1"/>
    </source>
</evidence>
<dbReference type="OrthoDB" id="5492401at2"/>
<feature type="signal peptide" evidence="3">
    <location>
        <begin position="1"/>
        <end position="25"/>
    </location>
</feature>
<dbReference type="AlphaFoldDB" id="A0A0K1QGN8"/>
<keyword evidence="1 3" id="KW-0732">Signal</keyword>
<dbReference type="STRING" id="1391654.AKJ09_11263"/>
<name>A0A0K1QGN8_9BACT</name>
<feature type="chain" id="PRO_5005467195" evidence="3">
    <location>
        <begin position="26"/>
        <end position="392"/>
    </location>
</feature>
<evidence type="ECO:0000313" key="5">
    <source>
        <dbReference type="Proteomes" id="UP000064967"/>
    </source>
</evidence>
<accession>A0A0K1QGN8</accession>
<dbReference type="Proteomes" id="UP000064967">
    <property type="component" value="Chromosome"/>
</dbReference>
<evidence type="ECO:0000256" key="1">
    <source>
        <dbReference type="ARBA" id="ARBA00022729"/>
    </source>
</evidence>
<dbReference type="RefSeq" id="WP_146655191.1">
    <property type="nucleotide sequence ID" value="NZ_CP012333.1"/>
</dbReference>
<reference evidence="4 5" key="1">
    <citation type="submission" date="2015-08" db="EMBL/GenBank/DDBJ databases">
        <authorList>
            <person name="Babu N.S."/>
            <person name="Beckwith C.J."/>
            <person name="Beseler K.G."/>
            <person name="Brison A."/>
            <person name="Carone J.V."/>
            <person name="Caskin T.P."/>
            <person name="Diamond M."/>
            <person name="Durham M.E."/>
            <person name="Foxe J.M."/>
            <person name="Go M."/>
            <person name="Henderson B.A."/>
            <person name="Jones I.B."/>
            <person name="McGettigan J.A."/>
            <person name="Micheletti S.J."/>
            <person name="Nasrallah M.E."/>
            <person name="Ortiz D."/>
            <person name="Piller C.R."/>
            <person name="Privatt S.R."/>
            <person name="Schneider S.L."/>
            <person name="Sharp S."/>
            <person name="Smith T.C."/>
            <person name="Stanton J.D."/>
            <person name="Ullery H.E."/>
            <person name="Wilson R.J."/>
            <person name="Serrano M.G."/>
            <person name="Buck G."/>
            <person name="Lee V."/>
            <person name="Wang Y."/>
            <person name="Carvalho R."/>
            <person name="Voegtly L."/>
            <person name="Shi R."/>
            <person name="Duckworth R."/>
            <person name="Johnson A."/>
            <person name="Loviza R."/>
            <person name="Walstead R."/>
            <person name="Shah Z."/>
            <person name="Kiflezghi M."/>
            <person name="Wade K."/>
            <person name="Ball S.L."/>
            <person name="Bradley K.W."/>
            <person name="Asai D.J."/>
            <person name="Bowman C.A."/>
            <person name="Russell D.A."/>
            <person name="Pope W.H."/>
            <person name="Jacobs-Sera D."/>
            <person name="Hendrix R.W."/>
            <person name="Hatfull G.F."/>
        </authorList>
    </citation>
    <scope>NUCLEOTIDE SEQUENCE [LARGE SCALE GENOMIC DNA]</scope>
    <source>
        <strain evidence="4 5">DSM 27648</strain>
    </source>
</reference>
<dbReference type="PANTHER" id="PTHR33227:SF48">
    <property type="entry name" value="STIGMA-SPECIFIC STIG1-LIKE PROTEIN 4"/>
    <property type="match status" value="1"/>
</dbReference>
<dbReference type="PATRIC" id="fig|1391654.3.peg.11436"/>
<sequence>MNTSNLAKAAAIAVVLGVAVLSACANSSLSAGGDGPPVDTSGPSFTGADAANPTPTASDAGMCNAYECPAPYATCPGTSGLCTTDLSRDVDHCGSCDVQCPNPPPRIRQKLHASFVCAQSRCQMLCTVGFGDCNGYVEDGCEKSLDADPANCGACGNACGAGVLCWKGACGCPPGYTACGDQCVKLSDDDSNCGACGHVCDPDNAHSEVKSWPCGVDVYPPNVGFNCASSSCGLHCSSGYADCNKDTCRDGCETVLASDPENCGSCGNKCAADQVCDQGRCICDATQTRCGFDCVDLQSDPLNCGACGNACPGRVDPMSGRGSPTCVLGRCSYSCAPGFADCDHRIENGCEVDLMTDPLHCGACGAQCDLAGGQPCAAGHCLTKPCDAGVVF</sequence>